<dbReference type="KEGG" id="pspw:BJG93_11580"/>
<evidence type="ECO:0000313" key="3">
    <source>
        <dbReference type="Proteomes" id="UP000179860"/>
    </source>
</evidence>
<dbReference type="AlphaFoldDB" id="A0A8F4QIM7"/>
<dbReference type="InterPro" id="IPR018392">
    <property type="entry name" value="LysM"/>
</dbReference>
<organism evidence="2 3">
    <name type="scientific">Paraburkholderia sprentiae WSM5005</name>
    <dbReference type="NCBI Taxonomy" id="754502"/>
    <lineage>
        <taxon>Bacteria</taxon>
        <taxon>Pseudomonadati</taxon>
        <taxon>Pseudomonadota</taxon>
        <taxon>Betaproteobacteria</taxon>
        <taxon>Burkholderiales</taxon>
        <taxon>Burkholderiaceae</taxon>
        <taxon>Paraburkholderia</taxon>
    </lineage>
</organism>
<sequence length="144" mass="16029">MDMAIQGQLTVASVRTIRTYNVRAGIGYLLMRMARFEYRSVFGADPEVYEIGVKPGDSMDRMARAQGTTTETLRKLNPTATVLRPGQVLKYRKASVQSVIAGWHPVSTTLIAQRYNGGREPNYARKLDYALSLVRKGKAALCTQ</sequence>
<evidence type="ECO:0000313" key="2">
    <source>
        <dbReference type="EMBL" id="QXE07159.1"/>
    </source>
</evidence>
<dbReference type="SMART" id="SM00257">
    <property type="entry name" value="LysM"/>
    <property type="match status" value="1"/>
</dbReference>
<dbReference type="SUPFAM" id="SSF54106">
    <property type="entry name" value="LysM domain"/>
    <property type="match status" value="1"/>
</dbReference>
<dbReference type="OrthoDB" id="7282926at2"/>
<dbReference type="Gene3D" id="3.10.350.10">
    <property type="entry name" value="LysM domain"/>
    <property type="match status" value="1"/>
</dbReference>
<reference evidence="2" key="1">
    <citation type="submission" date="2016-09" db="EMBL/GenBank/DDBJ databases">
        <title>The Complete Genome of Burkholderia sprentiae wsm5005.</title>
        <authorList>
            <person name="De Meyer S."/>
            <person name="Wang P."/>
            <person name="Terpolilli J."/>
        </authorList>
    </citation>
    <scope>NUCLEOTIDE SEQUENCE [LARGE SCALE GENOMIC DNA]</scope>
    <source>
        <strain evidence="2">WSM5005</strain>
    </source>
</reference>
<dbReference type="CDD" id="cd00118">
    <property type="entry name" value="LysM"/>
    <property type="match status" value="1"/>
</dbReference>
<dbReference type="EMBL" id="CP017561">
    <property type="protein sequence ID" value="QXE07159.1"/>
    <property type="molecule type" value="Genomic_DNA"/>
</dbReference>
<feature type="domain" description="LysM" evidence="1">
    <location>
        <begin position="50"/>
        <end position="92"/>
    </location>
</feature>
<proteinExistence type="predicted"/>
<gene>
    <name evidence="2" type="ORF">BJG93_11580</name>
</gene>
<dbReference type="InterPro" id="IPR036779">
    <property type="entry name" value="LysM_dom_sf"/>
</dbReference>
<protein>
    <submittedName>
        <fullName evidence="2">LysM peptidoglycan-binding domain-containing protein</fullName>
    </submittedName>
</protein>
<evidence type="ECO:0000259" key="1">
    <source>
        <dbReference type="SMART" id="SM00257"/>
    </source>
</evidence>
<name>A0A8F4QIM7_9BURK</name>
<keyword evidence="3" id="KW-1185">Reference proteome</keyword>
<dbReference type="Pfam" id="PF01476">
    <property type="entry name" value="LysM"/>
    <property type="match status" value="1"/>
</dbReference>
<dbReference type="Proteomes" id="UP000179860">
    <property type="component" value="Chromosome 1"/>
</dbReference>
<accession>A0A8F4QIM7</accession>